<evidence type="ECO:0008006" key="4">
    <source>
        <dbReference type="Google" id="ProtNLM"/>
    </source>
</evidence>
<proteinExistence type="predicted"/>
<dbReference type="EMBL" id="VSSY01000082">
    <property type="protein sequence ID" value="TYL70741.1"/>
    <property type="molecule type" value="Genomic_DNA"/>
</dbReference>
<dbReference type="AlphaFoldDB" id="A0A0G3EZX1"/>
<protein>
    <recommendedName>
        <fullName evidence="4">Glycosyltransferase</fullName>
    </recommendedName>
</protein>
<organism evidence="1">
    <name type="scientific">Klebsiella pneumoniae</name>
    <dbReference type="NCBI Taxonomy" id="573"/>
    <lineage>
        <taxon>Bacteria</taxon>
        <taxon>Pseudomonadati</taxon>
        <taxon>Pseudomonadota</taxon>
        <taxon>Gammaproteobacteria</taxon>
        <taxon>Enterobacterales</taxon>
        <taxon>Enterobacteriaceae</taxon>
        <taxon>Klebsiella/Raoultella group</taxon>
        <taxon>Klebsiella</taxon>
        <taxon>Klebsiella pneumoniae complex</taxon>
    </lineage>
</organism>
<dbReference type="RefSeq" id="WP_126971665.1">
    <property type="nucleotide sequence ID" value="NZ_CAAGUE010000006.1"/>
</dbReference>
<dbReference type="EMBL" id="KR007676">
    <property type="protein sequence ID" value="AKJ75386.1"/>
    <property type="molecule type" value="Genomic_DNA"/>
</dbReference>
<accession>A0A0G3EZX1</accession>
<reference evidence="2 3" key="2">
    <citation type="submission" date="2019-08" db="EMBL/GenBank/DDBJ databases">
        <title>Phenotypic and genetic characterization of extended-spectrum b-lactamase-producing hypermucoviscous Klebsiella pneumoniae from Chile.</title>
        <authorList>
            <person name="Morales-Leon F."/>
            <person name="Caro C."/>
            <person name="Opazo-Capurro A."/>
            <person name="Lincopan N."/>
            <person name="Dominguez-Yevenes M."/>
            <person name="Lima C."/>
            <person name="Bello-Toledo H."/>
            <person name="Gonzalez-Rocha G."/>
        </authorList>
    </citation>
    <scope>NUCLEOTIDE SEQUENCE [LARGE SCALE GENOMIC DNA]</scope>
    <source>
        <strain evidence="2 3">UCO-494</strain>
    </source>
</reference>
<gene>
    <name evidence="1" type="ORF">DU4033/04_00011</name>
    <name evidence="2" type="ORF">FXN67_29490</name>
</gene>
<dbReference type="SUPFAM" id="SSF53448">
    <property type="entry name" value="Nucleotide-diphospho-sugar transferases"/>
    <property type="match status" value="1"/>
</dbReference>
<evidence type="ECO:0000313" key="2">
    <source>
        <dbReference type="EMBL" id="TYL70741.1"/>
    </source>
</evidence>
<evidence type="ECO:0000313" key="3">
    <source>
        <dbReference type="Proteomes" id="UP000322977"/>
    </source>
</evidence>
<dbReference type="Proteomes" id="UP000322977">
    <property type="component" value="Unassembled WGS sequence"/>
</dbReference>
<reference evidence="1" key="1">
    <citation type="journal article" date="2015" name="Genome Biol. Evol.">
        <title>Extensive Capsule Locus Variation and Large-Scale Genomic Recombination within the Klebsiella pneumoniae Clonal Group 258.</title>
        <authorList>
            <person name="Wyres K.L."/>
            <person name="Gorrie C."/>
            <person name="Edwards D.J."/>
            <person name="Wertheim H.F."/>
            <person name="Hsu L.Y."/>
            <person name="Van Kinh N."/>
            <person name="Zadoks R."/>
            <person name="Baker S."/>
            <person name="Holt K.E."/>
        </authorList>
    </citation>
    <scope>NUCLEOTIDE SEQUENCE</scope>
    <source>
        <strain evidence="1">DU4033/04</strain>
    </source>
</reference>
<name>A0A0G3EZX1_KLEPN</name>
<evidence type="ECO:0000313" key="1">
    <source>
        <dbReference type="EMBL" id="AKJ75386.1"/>
    </source>
</evidence>
<sequence length="304" mass="35378">MKVDVIIQSFKKPELLFYTLLSLKKHSEQHIHTIWINDDSDNDSVMDFYKSEIFQKALEPWVIMTRKNTQRGGWWFTPVKGLYPSYLGKTKRIIYSIRAKIKGTGFQLLRSNSRYQWGLDSTDKKFVFIIHDDIEFYQDVLGLMINKVRSMSKPGIVGDLGQCWRCEYSSAGCTPYKVDNGILPSPAWPDIEPTMNGHRWPCRINEWCCLLSKDAADYIERKHKVLYGSYDNHGDISAYWFALLNREHYEFSDIAKNKSEKDKLFIHADGGSGHSVWVDQGDGKKKYNPDLVRALIKQKYNIII</sequence>
<dbReference type="InterPro" id="IPR029044">
    <property type="entry name" value="Nucleotide-diphossugar_trans"/>
</dbReference>